<evidence type="ECO:0000313" key="3">
    <source>
        <dbReference type="Proteomes" id="UP001519287"/>
    </source>
</evidence>
<evidence type="ECO:0000313" key="2">
    <source>
        <dbReference type="EMBL" id="MBP1995210.1"/>
    </source>
</evidence>
<feature type="signal peptide" evidence="1">
    <location>
        <begin position="1"/>
        <end position="22"/>
    </location>
</feature>
<gene>
    <name evidence="2" type="ORF">J2Z66_006852</name>
</gene>
<name>A0ABS4J5W1_9BACL</name>
<sequence length="124" mass="14516">MSRRLFIFTLFLSLLITLSACGTNKSDILKELTSNENGKLSMPLFSSSADYEYQVLEVINSEPKLLEQVEKSQIYRTKDEHKWLKRLGVESKYPDNLVLIFDDKELLFQTHNPEELREFAKKLK</sequence>
<protein>
    <recommendedName>
        <fullName evidence="4">Lipoprotein</fullName>
    </recommendedName>
</protein>
<evidence type="ECO:0000256" key="1">
    <source>
        <dbReference type="SAM" id="SignalP"/>
    </source>
</evidence>
<organism evidence="2 3">
    <name type="scientific">Paenibacillus eucommiae</name>
    <dbReference type="NCBI Taxonomy" id="1355755"/>
    <lineage>
        <taxon>Bacteria</taxon>
        <taxon>Bacillati</taxon>
        <taxon>Bacillota</taxon>
        <taxon>Bacilli</taxon>
        <taxon>Bacillales</taxon>
        <taxon>Paenibacillaceae</taxon>
        <taxon>Paenibacillus</taxon>
    </lineage>
</organism>
<feature type="chain" id="PRO_5045795690" description="Lipoprotein" evidence="1">
    <location>
        <begin position="23"/>
        <end position="124"/>
    </location>
</feature>
<accession>A0ABS4J5W1</accession>
<comment type="caution">
    <text evidence="2">The sequence shown here is derived from an EMBL/GenBank/DDBJ whole genome shotgun (WGS) entry which is preliminary data.</text>
</comment>
<reference evidence="2 3" key="1">
    <citation type="submission" date="2021-03" db="EMBL/GenBank/DDBJ databases">
        <title>Genomic Encyclopedia of Type Strains, Phase IV (KMG-IV): sequencing the most valuable type-strain genomes for metagenomic binning, comparative biology and taxonomic classification.</title>
        <authorList>
            <person name="Goeker M."/>
        </authorList>
    </citation>
    <scope>NUCLEOTIDE SEQUENCE [LARGE SCALE GENOMIC DNA]</scope>
    <source>
        <strain evidence="2 3">DSM 26048</strain>
    </source>
</reference>
<keyword evidence="1" id="KW-0732">Signal</keyword>
<dbReference type="EMBL" id="JAGGLB010000032">
    <property type="protein sequence ID" value="MBP1995210.1"/>
    <property type="molecule type" value="Genomic_DNA"/>
</dbReference>
<dbReference type="PROSITE" id="PS51257">
    <property type="entry name" value="PROKAR_LIPOPROTEIN"/>
    <property type="match status" value="1"/>
</dbReference>
<dbReference type="RefSeq" id="WP_209977025.1">
    <property type="nucleotide sequence ID" value="NZ_JAGGLB010000032.1"/>
</dbReference>
<proteinExistence type="predicted"/>
<evidence type="ECO:0008006" key="4">
    <source>
        <dbReference type="Google" id="ProtNLM"/>
    </source>
</evidence>
<keyword evidence="3" id="KW-1185">Reference proteome</keyword>
<dbReference type="Proteomes" id="UP001519287">
    <property type="component" value="Unassembled WGS sequence"/>
</dbReference>